<evidence type="ECO:0008006" key="4">
    <source>
        <dbReference type="Google" id="ProtNLM"/>
    </source>
</evidence>
<dbReference type="Proteomes" id="UP000295453">
    <property type="component" value="Unassembled WGS sequence"/>
</dbReference>
<keyword evidence="3" id="KW-1185">Reference proteome</keyword>
<feature type="chain" id="PRO_5038896456" description="Lipoprotein" evidence="1">
    <location>
        <begin position="21"/>
        <end position="257"/>
    </location>
</feature>
<evidence type="ECO:0000313" key="3">
    <source>
        <dbReference type="Proteomes" id="UP000295453"/>
    </source>
</evidence>
<dbReference type="AlphaFoldDB" id="A0A4R1BXQ4"/>
<comment type="caution">
    <text evidence="2">The sequence shown here is derived from an EMBL/GenBank/DDBJ whole genome shotgun (WGS) entry which is preliminary data.</text>
</comment>
<feature type="signal peptide" evidence="1">
    <location>
        <begin position="1"/>
        <end position="20"/>
    </location>
</feature>
<dbReference type="OrthoDB" id="9151379at2"/>
<organism evidence="2 3">
    <name type="scientific">Nocardioides jejuensis</name>
    <dbReference type="NCBI Taxonomy" id="2502782"/>
    <lineage>
        <taxon>Bacteria</taxon>
        <taxon>Bacillati</taxon>
        <taxon>Actinomycetota</taxon>
        <taxon>Actinomycetes</taxon>
        <taxon>Propionibacteriales</taxon>
        <taxon>Nocardioidaceae</taxon>
        <taxon>Nocardioides</taxon>
    </lineage>
</organism>
<dbReference type="EMBL" id="SJZJ01000021">
    <property type="protein sequence ID" value="TCJ22741.1"/>
    <property type="molecule type" value="Genomic_DNA"/>
</dbReference>
<evidence type="ECO:0000313" key="2">
    <source>
        <dbReference type="EMBL" id="TCJ22741.1"/>
    </source>
</evidence>
<protein>
    <recommendedName>
        <fullName evidence="4">Lipoprotein</fullName>
    </recommendedName>
</protein>
<accession>A0A4R1BXQ4</accession>
<sequence length="257" mass="27373">MRSSLAGLAAAAALVLVSCGGQPSKAPHADATKTDAPSLDPGDFVAQIDNPWLPLRPGNTWVYRSTSEDGVQRNVVTVLAATRVVDGVTATGVHDVVMDSRGRIVEDTHDWFAQDTHGNVWYLGEDTSEYDPPGGKTFSKEGSWEAGVDGAVAGIAMLANPRVGDGYRMEYLAGHAEDRATVRDLDASLPAGLHLPISLRSVLPNLDNVSLLRTEDTTPLEPDLVENKWYAEGVGVVAEKTVAGGDEVVQLIRFTRG</sequence>
<proteinExistence type="predicted"/>
<reference evidence="2 3" key="1">
    <citation type="submission" date="2019-03" db="EMBL/GenBank/DDBJ databases">
        <authorList>
            <person name="Kim M.K.M."/>
        </authorList>
    </citation>
    <scope>NUCLEOTIDE SEQUENCE [LARGE SCALE GENOMIC DNA]</scope>
    <source>
        <strain evidence="2 3">18JY15-6</strain>
    </source>
</reference>
<keyword evidence="1" id="KW-0732">Signal</keyword>
<evidence type="ECO:0000256" key="1">
    <source>
        <dbReference type="SAM" id="SignalP"/>
    </source>
</evidence>
<gene>
    <name evidence="2" type="ORF">EPD65_12400</name>
</gene>
<name>A0A4R1BXQ4_9ACTN</name>
<dbReference type="RefSeq" id="WP_131584582.1">
    <property type="nucleotide sequence ID" value="NZ_SJZJ01000021.1"/>
</dbReference>
<dbReference type="PROSITE" id="PS51257">
    <property type="entry name" value="PROKAR_LIPOPROTEIN"/>
    <property type="match status" value="1"/>
</dbReference>